<evidence type="ECO:0000313" key="1">
    <source>
        <dbReference type="EMBL" id="MCH85534.1"/>
    </source>
</evidence>
<name>A0A392MH16_9FABA</name>
<dbReference type="GO" id="GO:0030488">
    <property type="term" value="P:tRNA methylation"/>
    <property type="evidence" value="ECO:0007669"/>
    <property type="project" value="TreeGrafter"/>
</dbReference>
<evidence type="ECO:0000313" key="2">
    <source>
        <dbReference type="Proteomes" id="UP000265520"/>
    </source>
</evidence>
<dbReference type="PANTHER" id="PTHR12029">
    <property type="entry name" value="RNA METHYLTRANSFERASE"/>
    <property type="match status" value="1"/>
</dbReference>
<proteinExistence type="predicted"/>
<reference evidence="1 2" key="1">
    <citation type="journal article" date="2018" name="Front. Plant Sci.">
        <title>Red Clover (Trifolium pratense) and Zigzag Clover (T. medium) - A Picture of Genomic Similarities and Differences.</title>
        <authorList>
            <person name="Dluhosova J."/>
            <person name="Istvanek J."/>
            <person name="Nedelnik J."/>
            <person name="Repkova J."/>
        </authorList>
    </citation>
    <scope>NUCLEOTIDE SEQUENCE [LARGE SCALE GENOMIC DNA]</scope>
    <source>
        <strain evidence="2">cv. 10/8</strain>
        <tissue evidence="1">Leaf</tissue>
    </source>
</reference>
<gene>
    <name evidence="1" type="ORF">A2U01_0006380</name>
</gene>
<dbReference type="AlphaFoldDB" id="A0A392MH16"/>
<dbReference type="Proteomes" id="UP000265520">
    <property type="component" value="Unassembled WGS sequence"/>
</dbReference>
<dbReference type="InterPro" id="IPR045330">
    <property type="entry name" value="TRM3/TARBP1"/>
</dbReference>
<organism evidence="1 2">
    <name type="scientific">Trifolium medium</name>
    <dbReference type="NCBI Taxonomy" id="97028"/>
    <lineage>
        <taxon>Eukaryota</taxon>
        <taxon>Viridiplantae</taxon>
        <taxon>Streptophyta</taxon>
        <taxon>Embryophyta</taxon>
        <taxon>Tracheophyta</taxon>
        <taxon>Spermatophyta</taxon>
        <taxon>Magnoliopsida</taxon>
        <taxon>eudicotyledons</taxon>
        <taxon>Gunneridae</taxon>
        <taxon>Pentapetalae</taxon>
        <taxon>rosids</taxon>
        <taxon>fabids</taxon>
        <taxon>Fabales</taxon>
        <taxon>Fabaceae</taxon>
        <taxon>Papilionoideae</taxon>
        <taxon>50 kb inversion clade</taxon>
        <taxon>NPAAA clade</taxon>
        <taxon>Hologalegina</taxon>
        <taxon>IRL clade</taxon>
        <taxon>Trifolieae</taxon>
        <taxon>Trifolium</taxon>
    </lineage>
</organism>
<dbReference type="PANTHER" id="PTHR12029:SF11">
    <property type="entry name" value="METHYLTRANSFERASE TARBP1-RELATED"/>
    <property type="match status" value="1"/>
</dbReference>
<protein>
    <submittedName>
        <fullName evidence="1">tRNA/rRNA methyltransferase SpoU family protein</fullName>
    </submittedName>
</protein>
<feature type="non-terminal residue" evidence="1">
    <location>
        <position position="221"/>
    </location>
</feature>
<dbReference type="GO" id="GO:0016423">
    <property type="term" value="F:tRNA (guanine) methyltransferase activity"/>
    <property type="evidence" value="ECO:0007669"/>
    <property type="project" value="TreeGrafter"/>
</dbReference>
<keyword evidence="2" id="KW-1185">Reference proteome</keyword>
<keyword evidence="1" id="KW-0808">Transferase</keyword>
<sequence>QLRLTVQRWLSGCGYKDCCASCRINEMKLCKNLYDFPQRFISNHLSIDISLNFDDGDFSAWEFEASRWARVLFLAITEEHPLEPILMFIQKIGSNIFKHNHDSTYVGVKLLILVSSLVLELRRTRERVIECGNKARTHIGSSFLGVVDEWSFIDDISKKLVDTFMYFLEDLVQFANHSCSIFWSGAVEEDTALPGAVKGKLGGPSQRRLPISATTAVLQAV</sequence>
<accession>A0A392MH16</accession>
<comment type="caution">
    <text evidence="1">The sequence shown here is derived from an EMBL/GenBank/DDBJ whole genome shotgun (WGS) entry which is preliminary data.</text>
</comment>
<feature type="non-terminal residue" evidence="1">
    <location>
        <position position="1"/>
    </location>
</feature>
<dbReference type="EMBL" id="LXQA010008691">
    <property type="protein sequence ID" value="MCH85534.1"/>
    <property type="molecule type" value="Genomic_DNA"/>
</dbReference>
<keyword evidence="1" id="KW-0489">Methyltransferase</keyword>